<evidence type="ECO:0000259" key="2">
    <source>
        <dbReference type="SMART" id="SM00198"/>
    </source>
</evidence>
<keyword evidence="1" id="KW-0732">Signal</keyword>
<sequence length="227" mass="25691">MHRLGASAGFFVALLTATFFRLDTASALQSRCRPAYRNLPGGVIHTACKGPNPKCKLDKRLTGLNEQLKDRALQIQNNYRAEVAGGARYNYKQAKDMSELEWDDELAEVAQAFAEQCVYSKHDKPEARITTKFKSVGQCIGWSVDTTKQTITEVDPWIEEWYREHYNYNPDFVSSYSTRRATGRVDRFAQIRCLPEYKNLPGGIIHTACEPPNPLCIIDYSLTGLSD</sequence>
<dbReference type="InterPro" id="IPR014044">
    <property type="entry name" value="CAP_dom"/>
</dbReference>
<proteinExistence type="predicted"/>
<evidence type="ECO:0000256" key="1">
    <source>
        <dbReference type="SAM" id="SignalP"/>
    </source>
</evidence>
<dbReference type="AlphaFoldDB" id="A0A9D4Q6D5"/>
<dbReference type="CDD" id="cd05380">
    <property type="entry name" value="CAP_euk"/>
    <property type="match status" value="1"/>
</dbReference>
<dbReference type="Pfam" id="PF00188">
    <property type="entry name" value="CAP"/>
    <property type="match status" value="1"/>
</dbReference>
<reference evidence="3" key="2">
    <citation type="submission" date="2021-09" db="EMBL/GenBank/DDBJ databases">
        <authorList>
            <person name="Jia N."/>
            <person name="Wang J."/>
            <person name="Shi W."/>
            <person name="Du L."/>
            <person name="Sun Y."/>
            <person name="Zhan W."/>
            <person name="Jiang J."/>
            <person name="Wang Q."/>
            <person name="Zhang B."/>
            <person name="Ji P."/>
            <person name="Sakyi L.B."/>
            <person name="Cui X."/>
            <person name="Yuan T."/>
            <person name="Jiang B."/>
            <person name="Yang W."/>
            <person name="Lam T.T.-Y."/>
            <person name="Chang Q."/>
            <person name="Ding S."/>
            <person name="Wang X."/>
            <person name="Zhu J."/>
            <person name="Ruan X."/>
            <person name="Zhao L."/>
            <person name="Wei J."/>
            <person name="Que T."/>
            <person name="Du C."/>
            <person name="Cheng J."/>
            <person name="Dai P."/>
            <person name="Han X."/>
            <person name="Huang E."/>
            <person name="Gao Y."/>
            <person name="Liu J."/>
            <person name="Shao H."/>
            <person name="Ye R."/>
            <person name="Li L."/>
            <person name="Wei W."/>
            <person name="Wang X."/>
            <person name="Wang C."/>
            <person name="Huo Q."/>
            <person name="Li W."/>
            <person name="Guo W."/>
            <person name="Chen H."/>
            <person name="Chen S."/>
            <person name="Zhou L."/>
            <person name="Zhou L."/>
            <person name="Ni X."/>
            <person name="Tian J."/>
            <person name="Zhou Y."/>
            <person name="Sheng Y."/>
            <person name="Liu T."/>
            <person name="Pan Y."/>
            <person name="Xia L."/>
            <person name="Li J."/>
            <person name="Zhao F."/>
            <person name="Cao W."/>
        </authorList>
    </citation>
    <scope>NUCLEOTIDE SEQUENCE</scope>
    <source>
        <strain evidence="3">Rsan-2018</strain>
        <tissue evidence="3">Larvae</tissue>
    </source>
</reference>
<dbReference type="InterPro" id="IPR035940">
    <property type="entry name" value="CAP_sf"/>
</dbReference>
<feature type="signal peptide" evidence="1">
    <location>
        <begin position="1"/>
        <end position="27"/>
    </location>
</feature>
<dbReference type="OMA" id="DHREARI"/>
<dbReference type="VEuPathDB" id="VectorBase:RSAN_036872"/>
<feature type="domain" description="SCP" evidence="2">
    <location>
        <begin position="67"/>
        <end position="202"/>
    </location>
</feature>
<dbReference type="Gene3D" id="3.40.33.10">
    <property type="entry name" value="CAP"/>
    <property type="match status" value="1"/>
</dbReference>
<name>A0A9D4Q6D5_RHISA</name>
<dbReference type="SUPFAM" id="SSF55797">
    <property type="entry name" value="PR-1-like"/>
    <property type="match status" value="1"/>
</dbReference>
<dbReference type="EMBL" id="JABSTV010001248">
    <property type="protein sequence ID" value="KAH7968486.1"/>
    <property type="molecule type" value="Genomic_DNA"/>
</dbReference>
<comment type="caution">
    <text evidence="3">The sequence shown here is derived from an EMBL/GenBank/DDBJ whole genome shotgun (WGS) entry which is preliminary data.</text>
</comment>
<keyword evidence="4" id="KW-1185">Reference proteome</keyword>
<gene>
    <name evidence="3" type="ORF">HPB52_008978</name>
</gene>
<evidence type="ECO:0000313" key="3">
    <source>
        <dbReference type="EMBL" id="KAH7968486.1"/>
    </source>
</evidence>
<dbReference type="Proteomes" id="UP000821837">
    <property type="component" value="Unassembled WGS sequence"/>
</dbReference>
<dbReference type="SMART" id="SM00198">
    <property type="entry name" value="SCP"/>
    <property type="match status" value="1"/>
</dbReference>
<evidence type="ECO:0000313" key="4">
    <source>
        <dbReference type="Proteomes" id="UP000821837"/>
    </source>
</evidence>
<dbReference type="OrthoDB" id="6501914at2759"/>
<accession>A0A9D4Q6D5</accession>
<reference evidence="3" key="1">
    <citation type="journal article" date="2020" name="Cell">
        <title>Large-Scale Comparative Analyses of Tick Genomes Elucidate Their Genetic Diversity and Vector Capacities.</title>
        <authorList>
            <consortium name="Tick Genome and Microbiome Consortium (TIGMIC)"/>
            <person name="Jia N."/>
            <person name="Wang J."/>
            <person name="Shi W."/>
            <person name="Du L."/>
            <person name="Sun Y."/>
            <person name="Zhan W."/>
            <person name="Jiang J.F."/>
            <person name="Wang Q."/>
            <person name="Zhang B."/>
            <person name="Ji P."/>
            <person name="Bell-Sakyi L."/>
            <person name="Cui X.M."/>
            <person name="Yuan T.T."/>
            <person name="Jiang B.G."/>
            <person name="Yang W.F."/>
            <person name="Lam T.T."/>
            <person name="Chang Q.C."/>
            <person name="Ding S.J."/>
            <person name="Wang X.J."/>
            <person name="Zhu J.G."/>
            <person name="Ruan X.D."/>
            <person name="Zhao L."/>
            <person name="Wei J.T."/>
            <person name="Ye R.Z."/>
            <person name="Que T.C."/>
            <person name="Du C.H."/>
            <person name="Zhou Y.H."/>
            <person name="Cheng J.X."/>
            <person name="Dai P.F."/>
            <person name="Guo W.B."/>
            <person name="Han X.H."/>
            <person name="Huang E.J."/>
            <person name="Li L.F."/>
            <person name="Wei W."/>
            <person name="Gao Y.C."/>
            <person name="Liu J.Z."/>
            <person name="Shao H.Z."/>
            <person name="Wang X."/>
            <person name="Wang C.C."/>
            <person name="Yang T.C."/>
            <person name="Huo Q.B."/>
            <person name="Li W."/>
            <person name="Chen H.Y."/>
            <person name="Chen S.E."/>
            <person name="Zhou L.G."/>
            <person name="Ni X.B."/>
            <person name="Tian J.H."/>
            <person name="Sheng Y."/>
            <person name="Liu T."/>
            <person name="Pan Y.S."/>
            <person name="Xia L.Y."/>
            <person name="Li J."/>
            <person name="Zhao F."/>
            <person name="Cao W.C."/>
        </authorList>
    </citation>
    <scope>NUCLEOTIDE SEQUENCE</scope>
    <source>
        <strain evidence="3">Rsan-2018</strain>
    </source>
</reference>
<protein>
    <recommendedName>
        <fullName evidence="2">SCP domain-containing protein</fullName>
    </recommendedName>
</protein>
<organism evidence="3 4">
    <name type="scientific">Rhipicephalus sanguineus</name>
    <name type="common">Brown dog tick</name>
    <name type="synonym">Ixodes sanguineus</name>
    <dbReference type="NCBI Taxonomy" id="34632"/>
    <lineage>
        <taxon>Eukaryota</taxon>
        <taxon>Metazoa</taxon>
        <taxon>Ecdysozoa</taxon>
        <taxon>Arthropoda</taxon>
        <taxon>Chelicerata</taxon>
        <taxon>Arachnida</taxon>
        <taxon>Acari</taxon>
        <taxon>Parasitiformes</taxon>
        <taxon>Ixodida</taxon>
        <taxon>Ixodoidea</taxon>
        <taxon>Ixodidae</taxon>
        <taxon>Rhipicephalinae</taxon>
        <taxon>Rhipicephalus</taxon>
        <taxon>Rhipicephalus</taxon>
    </lineage>
</organism>
<feature type="chain" id="PRO_5038693752" description="SCP domain-containing protein" evidence="1">
    <location>
        <begin position="28"/>
        <end position="227"/>
    </location>
</feature>